<dbReference type="InterPro" id="IPR012349">
    <property type="entry name" value="Split_barrel_FMN-bd"/>
</dbReference>
<keyword evidence="1 4" id="KW-0560">Oxidoreductase</keyword>
<dbReference type="EC" id="1.-.-.-" evidence="4"/>
<proteinExistence type="predicted"/>
<dbReference type="RefSeq" id="WP_121658441.1">
    <property type="nucleotide sequence ID" value="NZ_BMEK01000001.1"/>
</dbReference>
<dbReference type="PANTHER" id="PTHR35176">
    <property type="entry name" value="HEME OXYGENASE HI_0854-RELATED"/>
    <property type="match status" value="1"/>
</dbReference>
<dbReference type="OrthoDB" id="5738083at2"/>
<dbReference type="NCBIfam" id="TIGR03666">
    <property type="entry name" value="Rv2061_F420"/>
    <property type="match status" value="1"/>
</dbReference>
<sequence length="148" mass="15943">MTGSALTALSVEPYILLTTFRASGAPVSTPVWVAGGLGGLLVTTSGASGKVKRIRRNSSVELTACDRTGTVSERATIVRATGFVVDDPESRQIIEEALERKYGDRYRAVRAARRRPLSESVVIRILPGDEGTPAPSQQRDLRENESSE</sequence>
<feature type="domain" description="Pyridoxamine 5'-phosphate oxidase N-terminal" evidence="3">
    <location>
        <begin position="9"/>
        <end position="124"/>
    </location>
</feature>
<comment type="caution">
    <text evidence="4">The sequence shown here is derived from an EMBL/GenBank/DDBJ whole genome shotgun (WGS) entry which is preliminary data.</text>
</comment>
<keyword evidence="5" id="KW-1185">Reference proteome</keyword>
<protein>
    <submittedName>
        <fullName evidence="4">PPOX class F420-dependent oxidoreductase</fullName>
        <ecNumber evidence="4">1.-.-.-</ecNumber>
    </submittedName>
</protein>
<organism evidence="4 5">
    <name type="scientific">Mycetocola zhadangensis</name>
    <dbReference type="NCBI Taxonomy" id="1164595"/>
    <lineage>
        <taxon>Bacteria</taxon>
        <taxon>Bacillati</taxon>
        <taxon>Actinomycetota</taxon>
        <taxon>Actinomycetes</taxon>
        <taxon>Micrococcales</taxon>
        <taxon>Microbacteriaceae</taxon>
        <taxon>Mycetocola</taxon>
    </lineage>
</organism>
<accession>A0A3L7JC60</accession>
<dbReference type="Proteomes" id="UP000282460">
    <property type="component" value="Unassembled WGS sequence"/>
</dbReference>
<dbReference type="AlphaFoldDB" id="A0A3L7JC60"/>
<dbReference type="InterPro" id="IPR019965">
    <property type="entry name" value="PPOX_F420-dep_Rv2061_put"/>
</dbReference>
<dbReference type="GO" id="GO:0070967">
    <property type="term" value="F:coenzyme F420 binding"/>
    <property type="evidence" value="ECO:0007669"/>
    <property type="project" value="TreeGrafter"/>
</dbReference>
<dbReference type="SUPFAM" id="SSF50475">
    <property type="entry name" value="FMN-binding split barrel"/>
    <property type="match status" value="1"/>
</dbReference>
<reference evidence="4 5" key="1">
    <citation type="submission" date="2018-10" db="EMBL/GenBank/DDBJ databases">
        <authorList>
            <person name="Li J."/>
        </authorList>
    </citation>
    <scope>NUCLEOTIDE SEQUENCE [LARGE SCALE GENOMIC DNA]</scope>
    <source>
        <strain evidence="4 5">ZD1-4</strain>
    </source>
</reference>
<evidence type="ECO:0000313" key="4">
    <source>
        <dbReference type="EMBL" id="RLQ86082.1"/>
    </source>
</evidence>
<gene>
    <name evidence="4" type="ORF">D9V28_04385</name>
</gene>
<dbReference type="InterPro" id="IPR052019">
    <property type="entry name" value="F420H2_bilvrd_red/Heme_oxyg"/>
</dbReference>
<name>A0A3L7JC60_9MICO</name>
<evidence type="ECO:0000259" key="3">
    <source>
        <dbReference type="Pfam" id="PF01243"/>
    </source>
</evidence>
<dbReference type="GO" id="GO:0005829">
    <property type="term" value="C:cytosol"/>
    <property type="evidence" value="ECO:0007669"/>
    <property type="project" value="TreeGrafter"/>
</dbReference>
<dbReference type="GO" id="GO:0016627">
    <property type="term" value="F:oxidoreductase activity, acting on the CH-CH group of donors"/>
    <property type="evidence" value="ECO:0007669"/>
    <property type="project" value="TreeGrafter"/>
</dbReference>
<feature type="region of interest" description="Disordered" evidence="2">
    <location>
        <begin position="125"/>
        <end position="148"/>
    </location>
</feature>
<feature type="compositionally biased region" description="Basic and acidic residues" evidence="2">
    <location>
        <begin position="139"/>
        <end position="148"/>
    </location>
</feature>
<dbReference type="Pfam" id="PF01243">
    <property type="entry name" value="PNPOx_N"/>
    <property type="match status" value="1"/>
</dbReference>
<dbReference type="PANTHER" id="PTHR35176:SF11">
    <property type="entry name" value="PYRIDOXAMINE 5'-PHOSPHATE OXIDASE FAMILY PROTEIN"/>
    <property type="match status" value="1"/>
</dbReference>
<evidence type="ECO:0000256" key="1">
    <source>
        <dbReference type="ARBA" id="ARBA00023002"/>
    </source>
</evidence>
<evidence type="ECO:0000256" key="2">
    <source>
        <dbReference type="SAM" id="MobiDB-lite"/>
    </source>
</evidence>
<evidence type="ECO:0000313" key="5">
    <source>
        <dbReference type="Proteomes" id="UP000282460"/>
    </source>
</evidence>
<dbReference type="InterPro" id="IPR011576">
    <property type="entry name" value="Pyridox_Oxase_N"/>
</dbReference>
<dbReference type="Gene3D" id="2.30.110.10">
    <property type="entry name" value="Electron Transport, Fmn-binding Protein, Chain A"/>
    <property type="match status" value="1"/>
</dbReference>
<dbReference type="EMBL" id="RCWJ01000001">
    <property type="protein sequence ID" value="RLQ86082.1"/>
    <property type="molecule type" value="Genomic_DNA"/>
</dbReference>